<sequence>MEKVMDKDDPRPTKTMKRQRSPSPRPAKDMTLYCCYTDEGRPFSVDIPASDSIGGLKNKISMDCSETVQPYELDLFNICLPNESQSVLVQKVKNKVKGLQPFTATTKINQIFPDGLPERTVHIAIQIVRLQPQNFPTTIAPPEGSRQYILEAAAERENPSTDAKLENFRDVQNNDQPDALYNHRPLELTAPPITIYHPVFSEFICSMSVPTEGLEFTHEELDTAVSLIIAGCHIYENESARRQGIYAALEGFVVNSPIDYHDEKNIRRSFTPDAFLRVSCSEMPGNVGAYSVIHEVENEIGEGASDPITQAECDYKALVTSKEYASIRDACCCPAFLIGIAGPNLTVSGAVFTDRLISQRLTDYIYLGPLPTDGSQSSPLDKRVRKVAQLLRAMKKTTAELKAFYSKLTPRLEDGGYHFPPHFNKYSVGQDNFQIKYLERLNGGSLGKAVYKAEEKNITSGATREVAVKFAYSYGKKGHELLASGGFAPSLRYCNRVESVAGMFVVVMDWVTGEHVPKVKDVGMIQSLREAVELLQKHGLVFGDLRAPNVLVKPEKTIMLVDFDWCGPAGAARYPSDLNMNSGSGSSPDTSGLWHPDAKRRGPITMEHDACMFHMLTGNRLSQ</sequence>
<dbReference type="OrthoDB" id="3250441at2759"/>
<evidence type="ECO:0000313" key="6">
    <source>
        <dbReference type="EMBL" id="THV06215.1"/>
    </source>
</evidence>
<protein>
    <recommendedName>
        <fullName evidence="5">Crinkler effector protein N-terminal domain-containing protein</fullName>
    </recommendedName>
</protein>
<evidence type="ECO:0000259" key="5">
    <source>
        <dbReference type="Pfam" id="PF20147"/>
    </source>
</evidence>
<comment type="subcellular location">
    <subcellularLocation>
        <location evidence="1">Host cell</location>
    </subcellularLocation>
    <subcellularLocation>
        <location evidence="2">Secreted</location>
    </subcellularLocation>
</comment>
<dbReference type="SUPFAM" id="SSF56112">
    <property type="entry name" value="Protein kinase-like (PK-like)"/>
    <property type="match status" value="1"/>
</dbReference>
<dbReference type="AlphaFoldDB" id="A0A4S8MT27"/>
<dbReference type="Proteomes" id="UP000297245">
    <property type="component" value="Unassembled WGS sequence"/>
</dbReference>
<evidence type="ECO:0000256" key="2">
    <source>
        <dbReference type="ARBA" id="ARBA00004613"/>
    </source>
</evidence>
<dbReference type="EMBL" id="ML179044">
    <property type="protein sequence ID" value="THV06215.1"/>
    <property type="molecule type" value="Genomic_DNA"/>
</dbReference>
<name>A0A4S8MT27_DENBC</name>
<dbReference type="Pfam" id="PF20147">
    <property type="entry name" value="Crinkler"/>
    <property type="match status" value="1"/>
</dbReference>
<keyword evidence="3" id="KW-0964">Secreted</keyword>
<keyword evidence="7" id="KW-1185">Reference proteome</keyword>
<reference evidence="6 7" key="1">
    <citation type="journal article" date="2019" name="Nat. Ecol. Evol.">
        <title>Megaphylogeny resolves global patterns of mushroom evolution.</title>
        <authorList>
            <person name="Varga T."/>
            <person name="Krizsan K."/>
            <person name="Foldi C."/>
            <person name="Dima B."/>
            <person name="Sanchez-Garcia M."/>
            <person name="Sanchez-Ramirez S."/>
            <person name="Szollosi G.J."/>
            <person name="Szarkandi J.G."/>
            <person name="Papp V."/>
            <person name="Albert L."/>
            <person name="Andreopoulos W."/>
            <person name="Angelini C."/>
            <person name="Antonin V."/>
            <person name="Barry K.W."/>
            <person name="Bougher N.L."/>
            <person name="Buchanan P."/>
            <person name="Buyck B."/>
            <person name="Bense V."/>
            <person name="Catcheside P."/>
            <person name="Chovatia M."/>
            <person name="Cooper J."/>
            <person name="Damon W."/>
            <person name="Desjardin D."/>
            <person name="Finy P."/>
            <person name="Geml J."/>
            <person name="Haridas S."/>
            <person name="Hughes K."/>
            <person name="Justo A."/>
            <person name="Karasinski D."/>
            <person name="Kautmanova I."/>
            <person name="Kiss B."/>
            <person name="Kocsube S."/>
            <person name="Kotiranta H."/>
            <person name="LaButti K.M."/>
            <person name="Lechner B.E."/>
            <person name="Liimatainen K."/>
            <person name="Lipzen A."/>
            <person name="Lukacs Z."/>
            <person name="Mihaltcheva S."/>
            <person name="Morgado L.N."/>
            <person name="Niskanen T."/>
            <person name="Noordeloos M.E."/>
            <person name="Ohm R.A."/>
            <person name="Ortiz-Santana B."/>
            <person name="Ovrebo C."/>
            <person name="Racz N."/>
            <person name="Riley R."/>
            <person name="Savchenko A."/>
            <person name="Shiryaev A."/>
            <person name="Soop K."/>
            <person name="Spirin V."/>
            <person name="Szebenyi C."/>
            <person name="Tomsovsky M."/>
            <person name="Tulloss R.E."/>
            <person name="Uehling J."/>
            <person name="Grigoriev I.V."/>
            <person name="Vagvolgyi C."/>
            <person name="Papp T."/>
            <person name="Martin F.M."/>
            <person name="Miettinen O."/>
            <person name="Hibbett D.S."/>
            <person name="Nagy L.G."/>
        </authorList>
    </citation>
    <scope>NUCLEOTIDE SEQUENCE [LARGE SCALE GENOMIC DNA]</scope>
    <source>
        <strain evidence="6 7">CBS 962.96</strain>
    </source>
</reference>
<dbReference type="GO" id="GO:0005576">
    <property type="term" value="C:extracellular region"/>
    <property type="evidence" value="ECO:0007669"/>
    <property type="project" value="UniProtKB-SubCell"/>
</dbReference>
<evidence type="ECO:0000313" key="7">
    <source>
        <dbReference type="Proteomes" id="UP000297245"/>
    </source>
</evidence>
<evidence type="ECO:0000256" key="4">
    <source>
        <dbReference type="SAM" id="MobiDB-lite"/>
    </source>
</evidence>
<gene>
    <name evidence="6" type="ORF">K435DRAFT_744024</name>
</gene>
<evidence type="ECO:0000256" key="3">
    <source>
        <dbReference type="ARBA" id="ARBA00022525"/>
    </source>
</evidence>
<dbReference type="InterPro" id="IPR011009">
    <property type="entry name" value="Kinase-like_dom_sf"/>
</dbReference>
<evidence type="ECO:0000256" key="1">
    <source>
        <dbReference type="ARBA" id="ARBA00004340"/>
    </source>
</evidence>
<dbReference type="InterPro" id="IPR045379">
    <property type="entry name" value="Crinkler_N"/>
</dbReference>
<organism evidence="6 7">
    <name type="scientific">Dendrothele bispora (strain CBS 962.96)</name>
    <dbReference type="NCBI Taxonomy" id="1314807"/>
    <lineage>
        <taxon>Eukaryota</taxon>
        <taxon>Fungi</taxon>
        <taxon>Dikarya</taxon>
        <taxon>Basidiomycota</taxon>
        <taxon>Agaricomycotina</taxon>
        <taxon>Agaricomycetes</taxon>
        <taxon>Agaricomycetidae</taxon>
        <taxon>Agaricales</taxon>
        <taxon>Agaricales incertae sedis</taxon>
        <taxon>Dendrothele</taxon>
    </lineage>
</organism>
<feature type="compositionally biased region" description="Basic and acidic residues" evidence="4">
    <location>
        <begin position="1"/>
        <end position="12"/>
    </location>
</feature>
<feature type="domain" description="Crinkler effector protein N-terminal" evidence="5">
    <location>
        <begin position="30"/>
        <end position="126"/>
    </location>
</feature>
<accession>A0A4S8MT27</accession>
<proteinExistence type="predicted"/>
<dbReference type="GO" id="GO:0043657">
    <property type="term" value="C:host cell"/>
    <property type="evidence" value="ECO:0007669"/>
    <property type="project" value="UniProtKB-SubCell"/>
</dbReference>
<feature type="region of interest" description="Disordered" evidence="4">
    <location>
        <begin position="1"/>
        <end position="29"/>
    </location>
</feature>